<comment type="caution">
    <text evidence="2">The sequence shown here is derived from an EMBL/GenBank/DDBJ whole genome shotgun (WGS) entry which is preliminary data.</text>
</comment>
<evidence type="ECO:0000313" key="2">
    <source>
        <dbReference type="EMBL" id="GEM69128.1"/>
    </source>
</evidence>
<dbReference type="Proteomes" id="UP000321676">
    <property type="component" value="Unassembled WGS sequence"/>
</dbReference>
<keyword evidence="3" id="KW-1185">Reference proteome</keyword>
<protein>
    <submittedName>
        <fullName evidence="2">Uncharacterized protein</fullName>
    </submittedName>
</protein>
<proteinExistence type="predicted"/>
<name>A0ABQ0W5B4_9SPHI</name>
<sequence length="52" mass="5990">MIHILDIKGIDAFWIIVFKIRNKIYSIYNWGFDFGTSGILMLLGIKLTSLSL</sequence>
<evidence type="ECO:0000256" key="1">
    <source>
        <dbReference type="SAM" id="Phobius"/>
    </source>
</evidence>
<organism evidence="2 3">
    <name type="scientific">Sphingobacterium mizutaii NBRC 14946 = DSM 11724</name>
    <dbReference type="NCBI Taxonomy" id="1220576"/>
    <lineage>
        <taxon>Bacteria</taxon>
        <taxon>Pseudomonadati</taxon>
        <taxon>Bacteroidota</taxon>
        <taxon>Sphingobacteriia</taxon>
        <taxon>Sphingobacteriales</taxon>
        <taxon>Sphingobacteriaceae</taxon>
        <taxon>Sphingobacterium</taxon>
    </lineage>
</organism>
<accession>A0ABQ0W5B4</accession>
<keyword evidence="1" id="KW-1133">Transmembrane helix</keyword>
<keyword evidence="1" id="KW-0812">Transmembrane</keyword>
<evidence type="ECO:0000313" key="3">
    <source>
        <dbReference type="Proteomes" id="UP000321676"/>
    </source>
</evidence>
<reference evidence="2 3" key="1">
    <citation type="submission" date="2019-07" db="EMBL/GenBank/DDBJ databases">
        <title>Whole genome shotgun sequence of Sphingobacterium mizutaii NBRC 14946.</title>
        <authorList>
            <person name="Hosoyama A."/>
            <person name="Uohara A."/>
            <person name="Ohji S."/>
            <person name="Ichikawa N."/>
        </authorList>
    </citation>
    <scope>NUCLEOTIDE SEQUENCE [LARGE SCALE GENOMIC DNA]</scope>
    <source>
        <strain evidence="2 3">NBRC 14946</strain>
    </source>
</reference>
<keyword evidence="1" id="KW-0472">Membrane</keyword>
<dbReference type="EMBL" id="BJXH01000030">
    <property type="protein sequence ID" value="GEM69128.1"/>
    <property type="molecule type" value="Genomic_DNA"/>
</dbReference>
<feature type="transmembrane region" description="Helical" evidence="1">
    <location>
        <begin position="27"/>
        <end position="45"/>
    </location>
</feature>
<gene>
    <name evidence="2" type="ORF">SMI01S_27340</name>
</gene>